<evidence type="ECO:0000256" key="4">
    <source>
        <dbReference type="ARBA" id="ARBA00023029"/>
    </source>
</evidence>
<dbReference type="InterPro" id="IPR013497">
    <property type="entry name" value="Topo_IA_cen"/>
</dbReference>
<evidence type="ECO:0000256" key="3">
    <source>
        <dbReference type="ARBA" id="ARBA00012891"/>
    </source>
</evidence>
<organism evidence="13">
    <name type="scientific">Helicobacter pylori</name>
    <name type="common">Campylobacter pylori</name>
    <dbReference type="NCBI Taxonomy" id="210"/>
    <lineage>
        <taxon>Bacteria</taxon>
        <taxon>Pseudomonadati</taxon>
        <taxon>Campylobacterota</taxon>
        <taxon>Epsilonproteobacteria</taxon>
        <taxon>Campylobacterales</taxon>
        <taxon>Helicobacteraceae</taxon>
        <taxon>Helicobacter</taxon>
    </lineage>
</organism>
<dbReference type="SMART" id="SM00436">
    <property type="entry name" value="TOP1Bc"/>
    <property type="match status" value="1"/>
</dbReference>
<dbReference type="InterPro" id="IPR023405">
    <property type="entry name" value="Topo_IA_core_domain"/>
</dbReference>
<dbReference type="InterPro" id="IPR006171">
    <property type="entry name" value="TOPRIM_dom"/>
</dbReference>
<name>A0A060CUD0_HELPX</name>
<evidence type="ECO:0000259" key="11">
    <source>
        <dbReference type="PROSITE" id="PS50880"/>
    </source>
</evidence>
<dbReference type="InterPro" id="IPR013826">
    <property type="entry name" value="Topo_IA_cen_sub3"/>
</dbReference>
<sequence length="520" mass="59617">MNNSVIIIESPNKVAKIREITGAKVFATIGHFMQLKSYDENNNFKPTFEYDPQKKKCIFEIIEACKNKKVYIATDPDREGYAIGYHFYEKIKKIASSIYRAEFFEITPSGINKGLQNALLFENTNKQMYQSALARRVADMLLGFTLSPYLGKALGQMKGSSAGRVQTPCLKLIVDRDREIEKFKALPENEKVSYQIQAKINDSANREVTIKHCDEKGEEIKFNDKEEALKLFESLEDNKACLLKDLKTSVVETKPKKPFITSTLLERASSMLGLSISEVQSLAQNLFEAGLITYIRTDAESLSVEFLNEAESFYAPIYKDLYLKREYKAGKQSQAEAHEAIRITHPHKYEDLESIVYNAGITNQDALIPLIEELKDKKKEITHSLVLSKMSLEAVIKLIFFYKLEGVALDLRAYSLKAYYKDNKDTLLIKGRKQHLSNYAKAYIALNLLWTIRNRAYHWENLLKLRANNRPRITTRFIRELEKPTSKSFNFGIMPNKIVSFLDDLIKSIGNKDLEKLSSL</sequence>
<dbReference type="InterPro" id="IPR003601">
    <property type="entry name" value="Topo_IA_2"/>
</dbReference>
<evidence type="ECO:0000256" key="1">
    <source>
        <dbReference type="ARBA" id="ARBA00000213"/>
    </source>
</evidence>
<comment type="similarity">
    <text evidence="2">Belongs to the type IA topoisomerase family.</text>
</comment>
<keyword evidence="4" id="KW-0799">Topoisomerase</keyword>
<evidence type="ECO:0000256" key="2">
    <source>
        <dbReference type="ARBA" id="ARBA00009446"/>
    </source>
</evidence>
<dbReference type="PANTHER" id="PTHR42785:SF1">
    <property type="entry name" value="DNA TOPOISOMERASE"/>
    <property type="match status" value="1"/>
</dbReference>
<dbReference type="Pfam" id="PF01131">
    <property type="entry name" value="Topoisom_bac"/>
    <property type="match status" value="1"/>
</dbReference>
<dbReference type="PROSITE" id="PS50880">
    <property type="entry name" value="TOPRIM"/>
    <property type="match status" value="1"/>
</dbReference>
<feature type="domain" description="Topo IA-type catalytic" evidence="12">
    <location>
        <begin position="125"/>
        <end position="520"/>
    </location>
</feature>
<evidence type="ECO:0000256" key="7">
    <source>
        <dbReference type="ARBA" id="ARBA00030003"/>
    </source>
</evidence>
<evidence type="ECO:0000256" key="9">
    <source>
        <dbReference type="ARBA" id="ARBA00032235"/>
    </source>
</evidence>
<dbReference type="PROSITE" id="PS52039">
    <property type="entry name" value="TOPO_IA_2"/>
    <property type="match status" value="1"/>
</dbReference>
<keyword evidence="5" id="KW-0238">DNA-binding</keyword>
<gene>
    <name evidence="13" type="ORF">P1_ICEHptfs3_06</name>
</gene>
<dbReference type="InterPro" id="IPR013824">
    <property type="entry name" value="Topo_IA_cen_sub1"/>
</dbReference>
<dbReference type="AlphaFoldDB" id="A0A060CUD0"/>
<dbReference type="PANTHER" id="PTHR42785">
    <property type="entry name" value="DNA TOPOISOMERASE, TYPE IA, CORE"/>
    <property type="match status" value="1"/>
</dbReference>
<dbReference type="SMART" id="SM00437">
    <property type="entry name" value="TOP1Ac"/>
    <property type="match status" value="1"/>
</dbReference>
<dbReference type="GO" id="GO:0006265">
    <property type="term" value="P:DNA topological change"/>
    <property type="evidence" value="ECO:0007669"/>
    <property type="project" value="InterPro"/>
</dbReference>
<dbReference type="GO" id="GO:0003917">
    <property type="term" value="F:DNA topoisomerase type I (single strand cut, ATP-independent) activity"/>
    <property type="evidence" value="ECO:0007669"/>
    <property type="project" value="UniProtKB-EC"/>
</dbReference>
<dbReference type="Gene3D" id="1.10.290.10">
    <property type="entry name" value="Topoisomerase I, domain 4"/>
    <property type="match status" value="1"/>
</dbReference>
<protein>
    <recommendedName>
        <fullName evidence="3">DNA topoisomerase</fullName>
        <ecNumber evidence="3">5.6.2.1</ecNumber>
    </recommendedName>
    <alternativeName>
        <fullName evidence="10">Omega-protein</fullName>
    </alternativeName>
    <alternativeName>
        <fullName evidence="9">Relaxing enzyme</fullName>
    </alternativeName>
    <alternativeName>
        <fullName evidence="7">Swivelase</fullName>
    </alternativeName>
    <alternativeName>
        <fullName evidence="8">Untwisting enzyme</fullName>
    </alternativeName>
</protein>
<dbReference type="Gene3D" id="1.10.460.10">
    <property type="entry name" value="Topoisomerase I, domain 2"/>
    <property type="match status" value="1"/>
</dbReference>
<reference evidence="13" key="1">
    <citation type="journal article" date="2014" name="BMC Genomics">
        <title>A comprehensive analysis of Helicobacter pylori plasticity zones reveals that they are integrating conjugative elements with intermediate integration specificity.</title>
        <authorList>
            <person name="Fischer W."/>
            <person name="Breithaupt U."/>
            <person name="Kern B."/>
            <person name="Smith S.I."/>
            <person name="Spicher C."/>
            <person name="Haas R."/>
        </authorList>
    </citation>
    <scope>NUCLEOTIDE SEQUENCE</scope>
    <source>
        <strain evidence="13">P1</strain>
    </source>
</reference>
<keyword evidence="6" id="KW-0413">Isomerase</keyword>
<dbReference type="SMART" id="SM00493">
    <property type="entry name" value="TOPRIM"/>
    <property type="match status" value="1"/>
</dbReference>
<dbReference type="GO" id="GO:0003677">
    <property type="term" value="F:DNA binding"/>
    <property type="evidence" value="ECO:0007669"/>
    <property type="project" value="UniProtKB-KW"/>
</dbReference>
<dbReference type="Gene3D" id="3.40.50.140">
    <property type="match status" value="1"/>
</dbReference>
<dbReference type="PRINTS" id="PR00417">
    <property type="entry name" value="PRTPISMRASEI"/>
</dbReference>
<evidence type="ECO:0000256" key="8">
    <source>
        <dbReference type="ARBA" id="ARBA00031985"/>
    </source>
</evidence>
<dbReference type="EMBL" id="KF861854">
    <property type="protein sequence ID" value="AIA98715.1"/>
    <property type="molecule type" value="Genomic_DNA"/>
</dbReference>
<feature type="domain" description="Toprim" evidence="11">
    <location>
        <begin position="3"/>
        <end position="106"/>
    </location>
</feature>
<proteinExistence type="inferred from homology"/>
<dbReference type="EC" id="5.6.2.1" evidence="3"/>
<evidence type="ECO:0000256" key="10">
    <source>
        <dbReference type="ARBA" id="ARBA00032877"/>
    </source>
</evidence>
<comment type="catalytic activity">
    <reaction evidence="1">
        <text>ATP-independent breakage of single-stranded DNA, followed by passage and rejoining.</text>
        <dbReference type="EC" id="5.6.2.1"/>
    </reaction>
</comment>
<accession>A0A060CUD0</accession>
<evidence type="ECO:0000313" key="13">
    <source>
        <dbReference type="EMBL" id="AIA98715.1"/>
    </source>
</evidence>
<dbReference type="Pfam" id="PF01751">
    <property type="entry name" value="Toprim"/>
    <property type="match status" value="1"/>
</dbReference>
<dbReference type="InterPro" id="IPR000380">
    <property type="entry name" value="Topo_IA"/>
</dbReference>
<dbReference type="SUPFAM" id="SSF56712">
    <property type="entry name" value="Prokaryotic type I DNA topoisomerase"/>
    <property type="match status" value="1"/>
</dbReference>
<evidence type="ECO:0000256" key="5">
    <source>
        <dbReference type="ARBA" id="ARBA00023125"/>
    </source>
</evidence>
<evidence type="ECO:0000256" key="6">
    <source>
        <dbReference type="ARBA" id="ARBA00023235"/>
    </source>
</evidence>
<evidence type="ECO:0000259" key="12">
    <source>
        <dbReference type="PROSITE" id="PS52039"/>
    </source>
</evidence>
<dbReference type="InterPro" id="IPR003602">
    <property type="entry name" value="Topo_IA_DNA-bd_dom"/>
</dbReference>